<feature type="domain" description="Soluble ligand binding" evidence="3">
    <location>
        <begin position="239"/>
        <end position="293"/>
    </location>
</feature>
<evidence type="ECO:0000313" key="4">
    <source>
        <dbReference type="EMBL" id="GAA2024345.1"/>
    </source>
</evidence>
<gene>
    <name evidence="4" type="ORF">GCM10009740_12340</name>
</gene>
<proteinExistence type="predicted"/>
<feature type="region of interest" description="Disordered" evidence="1">
    <location>
        <begin position="191"/>
        <end position="233"/>
    </location>
</feature>
<dbReference type="PANTHER" id="PTHR21180:SF32">
    <property type="entry name" value="ENDONUCLEASE_EXONUCLEASE_PHOSPHATASE FAMILY DOMAIN-CONTAINING PROTEIN 1"/>
    <property type="match status" value="1"/>
</dbReference>
<keyword evidence="2" id="KW-1133">Transmembrane helix</keyword>
<dbReference type="Pfam" id="PF10531">
    <property type="entry name" value="SLBB"/>
    <property type="match status" value="1"/>
</dbReference>
<dbReference type="InterPro" id="IPR051675">
    <property type="entry name" value="Endo/Exo/Phosphatase_dom_1"/>
</dbReference>
<evidence type="ECO:0000259" key="3">
    <source>
        <dbReference type="Pfam" id="PF10531"/>
    </source>
</evidence>
<dbReference type="SUPFAM" id="SSF47781">
    <property type="entry name" value="RuvA domain 2-like"/>
    <property type="match status" value="1"/>
</dbReference>
<reference evidence="4 5" key="1">
    <citation type="journal article" date="2019" name="Int. J. Syst. Evol. Microbiol.">
        <title>The Global Catalogue of Microorganisms (GCM) 10K type strain sequencing project: providing services to taxonomists for standard genome sequencing and annotation.</title>
        <authorList>
            <consortium name="The Broad Institute Genomics Platform"/>
            <consortium name="The Broad Institute Genome Sequencing Center for Infectious Disease"/>
            <person name="Wu L."/>
            <person name="Ma J."/>
        </authorList>
    </citation>
    <scope>NUCLEOTIDE SEQUENCE [LARGE SCALE GENOMIC DNA]</scope>
    <source>
        <strain evidence="4 5">JCM 14283</strain>
    </source>
</reference>
<organism evidence="4 5">
    <name type="scientific">Terrabacter terrae</name>
    <dbReference type="NCBI Taxonomy" id="318434"/>
    <lineage>
        <taxon>Bacteria</taxon>
        <taxon>Bacillati</taxon>
        <taxon>Actinomycetota</taxon>
        <taxon>Actinomycetes</taxon>
        <taxon>Micrococcales</taxon>
        <taxon>Intrasporangiaceae</taxon>
        <taxon>Terrabacter</taxon>
    </lineage>
</organism>
<feature type="compositionally biased region" description="Low complexity" evidence="1">
    <location>
        <begin position="20"/>
        <end position="33"/>
    </location>
</feature>
<feature type="region of interest" description="Disordered" evidence="1">
    <location>
        <begin position="303"/>
        <end position="323"/>
    </location>
</feature>
<evidence type="ECO:0000256" key="1">
    <source>
        <dbReference type="SAM" id="MobiDB-lite"/>
    </source>
</evidence>
<feature type="region of interest" description="Disordered" evidence="1">
    <location>
        <begin position="1"/>
        <end position="90"/>
    </location>
</feature>
<dbReference type="Pfam" id="PF12836">
    <property type="entry name" value="HHH_3"/>
    <property type="match status" value="1"/>
</dbReference>
<accession>A0ABN2TXM8</accession>
<protein>
    <recommendedName>
        <fullName evidence="3">Soluble ligand binding domain-containing protein</fullName>
    </recommendedName>
</protein>
<dbReference type="Gene3D" id="3.10.560.10">
    <property type="entry name" value="Outer membrane lipoprotein wza domain like"/>
    <property type="match status" value="1"/>
</dbReference>
<feature type="transmembrane region" description="Helical" evidence="2">
    <location>
        <begin position="141"/>
        <end position="163"/>
    </location>
</feature>
<sequence>MPFRRAQRPPDLERVARVLGAGPPSSGRPSARSSEPDAGESRSADPSGPAGLPAVDEESEPAGGWVPSPPDGARAPTFWSSGTAGAGPGAARLGSVLRRLTERATEDEVSRLDADLRRARRPGVLTVPDELRAGRRGLTSAAVVSMLALVVAVGCAFVLRVLWAERSASASERPAAGAATVQVVGGTARGAAVPGAGTTRTPPVGPGDPTAGAPSRDGLADAGGSGGTAGAAPPGGSVVVHVVGQVNRPGLVQLRQGARVADAITAAGGTRRGADVSVLNLARLVQDGEQIRVPKPGERLVAAPGSGTSGGAASAGAGGASGGSAVAGPPVSLNAADVAALDTLPGVGPVLAQRIVDWRTEHGRFTSVDELGEVSGIGDKLMAQLRPKVTL</sequence>
<dbReference type="RefSeq" id="WP_343989083.1">
    <property type="nucleotide sequence ID" value="NZ_BAAANB010000003.1"/>
</dbReference>
<dbReference type="EMBL" id="BAAANB010000003">
    <property type="protein sequence ID" value="GAA2024345.1"/>
    <property type="molecule type" value="Genomic_DNA"/>
</dbReference>
<dbReference type="InterPro" id="IPR010994">
    <property type="entry name" value="RuvA_2-like"/>
</dbReference>
<dbReference type="Proteomes" id="UP001501285">
    <property type="component" value="Unassembled WGS sequence"/>
</dbReference>
<keyword evidence="2" id="KW-0472">Membrane</keyword>
<feature type="compositionally biased region" description="Low complexity" evidence="1">
    <location>
        <begin position="191"/>
        <end position="202"/>
    </location>
</feature>
<dbReference type="PANTHER" id="PTHR21180">
    <property type="entry name" value="ENDONUCLEASE/EXONUCLEASE/PHOSPHATASE FAMILY DOMAIN-CONTAINING PROTEIN 1"/>
    <property type="match status" value="1"/>
</dbReference>
<comment type="caution">
    <text evidence="4">The sequence shown here is derived from an EMBL/GenBank/DDBJ whole genome shotgun (WGS) entry which is preliminary data.</text>
</comment>
<dbReference type="Gene3D" id="1.10.150.320">
    <property type="entry name" value="Photosystem II 12 kDa extrinsic protein"/>
    <property type="match status" value="1"/>
</dbReference>
<keyword evidence="2" id="KW-0812">Transmembrane</keyword>
<evidence type="ECO:0000256" key="2">
    <source>
        <dbReference type="SAM" id="Phobius"/>
    </source>
</evidence>
<keyword evidence="5" id="KW-1185">Reference proteome</keyword>
<name>A0ABN2TXM8_9MICO</name>
<evidence type="ECO:0000313" key="5">
    <source>
        <dbReference type="Proteomes" id="UP001501285"/>
    </source>
</evidence>
<feature type="compositionally biased region" description="Low complexity" evidence="1">
    <location>
        <begin position="303"/>
        <end position="315"/>
    </location>
</feature>
<dbReference type="InterPro" id="IPR019554">
    <property type="entry name" value="Soluble_ligand-bd"/>
</dbReference>